<proteinExistence type="predicted"/>
<dbReference type="Proteomes" id="UP000247973">
    <property type="component" value="Unassembled WGS sequence"/>
</dbReference>
<gene>
    <name evidence="1" type="ORF">CLV62_15411</name>
</gene>
<organism evidence="1 2">
    <name type="scientific">Dysgonomonas alginatilytica</name>
    <dbReference type="NCBI Taxonomy" id="1605892"/>
    <lineage>
        <taxon>Bacteria</taxon>
        <taxon>Pseudomonadati</taxon>
        <taxon>Bacteroidota</taxon>
        <taxon>Bacteroidia</taxon>
        <taxon>Bacteroidales</taxon>
        <taxon>Dysgonomonadaceae</taxon>
        <taxon>Dysgonomonas</taxon>
    </lineage>
</organism>
<reference evidence="1 2" key="1">
    <citation type="submission" date="2018-03" db="EMBL/GenBank/DDBJ databases">
        <title>Genomic Encyclopedia of Archaeal and Bacterial Type Strains, Phase II (KMG-II): from individual species to whole genera.</title>
        <authorList>
            <person name="Goeker M."/>
        </authorList>
    </citation>
    <scope>NUCLEOTIDE SEQUENCE [LARGE SCALE GENOMIC DNA]</scope>
    <source>
        <strain evidence="1 2">DSM 100214</strain>
    </source>
</reference>
<dbReference type="EMBL" id="QICL01000054">
    <property type="protein sequence ID" value="PXV57161.1"/>
    <property type="molecule type" value="Genomic_DNA"/>
</dbReference>
<evidence type="ECO:0000313" key="1">
    <source>
        <dbReference type="EMBL" id="PXV57161.1"/>
    </source>
</evidence>
<protein>
    <submittedName>
        <fullName evidence="1">Uncharacterized protein</fullName>
    </submittedName>
</protein>
<name>A0A2V3PI59_9BACT</name>
<comment type="caution">
    <text evidence="1">The sequence shown here is derived from an EMBL/GenBank/DDBJ whole genome shotgun (WGS) entry which is preliminary data.</text>
</comment>
<evidence type="ECO:0000313" key="2">
    <source>
        <dbReference type="Proteomes" id="UP000247973"/>
    </source>
</evidence>
<dbReference type="RefSeq" id="WP_146212818.1">
    <property type="nucleotide sequence ID" value="NZ_QICL01000054.1"/>
</dbReference>
<sequence>MSKKNEKHDMANETADYFRAVPLPFTISECVGLSLDELLMLYVKHHVVKPEKKKTRDVTIEMRLSEATLVCRIQNDICTEAYLQTDDIEDTSN</sequence>
<keyword evidence="2" id="KW-1185">Reference proteome</keyword>
<dbReference type="AlphaFoldDB" id="A0A2V3PI59"/>
<accession>A0A2V3PI59</accession>